<name>A0A246GB03_9FLAO</name>
<gene>
    <name evidence="2" type="ORF">BWK62_07550</name>
</gene>
<dbReference type="EMBL" id="MTCY01000017">
    <property type="protein sequence ID" value="OWP77430.1"/>
    <property type="molecule type" value="Genomic_DNA"/>
</dbReference>
<accession>A0A246GB03</accession>
<sequence length="105" mass="12147">MYLAEDQLIQKNKRKKQATVAKLIISIIMDFVGYFSYLFPGIGEFIDIFWAPFAGFMMSMLYKGTVGKIAGVLTFIEEITPGLDFIPSFTITWFYEYCQDKKQEV</sequence>
<evidence type="ECO:0000313" key="2">
    <source>
        <dbReference type="EMBL" id="OWP77430.1"/>
    </source>
</evidence>
<evidence type="ECO:0000256" key="1">
    <source>
        <dbReference type="SAM" id="Phobius"/>
    </source>
</evidence>
<dbReference type="AlphaFoldDB" id="A0A246GB03"/>
<keyword evidence="1" id="KW-0472">Membrane</keyword>
<protein>
    <submittedName>
        <fullName evidence="2">Uncharacterized protein</fullName>
    </submittedName>
</protein>
<proteinExistence type="predicted"/>
<reference evidence="2 3" key="1">
    <citation type="journal article" date="2017" name="Infect. Genet. Evol.">
        <title>Comparative genome analysis of fish pathogen Flavobacterium columnare reveals extensive sequence diversity within the species.</title>
        <authorList>
            <person name="Kayansamruaj P."/>
            <person name="Dong H.T."/>
            <person name="Hirono I."/>
            <person name="Kondo H."/>
            <person name="Senapin S."/>
            <person name="Rodkhum C."/>
        </authorList>
    </citation>
    <scope>NUCLEOTIDE SEQUENCE [LARGE SCALE GENOMIC DNA]</scope>
    <source>
        <strain evidence="2 3">1214</strain>
    </source>
</reference>
<feature type="transmembrane region" description="Helical" evidence="1">
    <location>
        <begin position="20"/>
        <end position="39"/>
    </location>
</feature>
<comment type="caution">
    <text evidence="2">The sequence shown here is derived from an EMBL/GenBank/DDBJ whole genome shotgun (WGS) entry which is preliminary data.</text>
</comment>
<keyword evidence="1" id="KW-0812">Transmembrane</keyword>
<evidence type="ECO:0000313" key="3">
    <source>
        <dbReference type="Proteomes" id="UP000198034"/>
    </source>
</evidence>
<organism evidence="2 3">
    <name type="scientific">Flavobacterium columnare</name>
    <dbReference type="NCBI Taxonomy" id="996"/>
    <lineage>
        <taxon>Bacteria</taxon>
        <taxon>Pseudomonadati</taxon>
        <taxon>Bacteroidota</taxon>
        <taxon>Flavobacteriia</taxon>
        <taxon>Flavobacteriales</taxon>
        <taxon>Flavobacteriaceae</taxon>
        <taxon>Flavobacterium</taxon>
    </lineage>
</organism>
<dbReference type="Proteomes" id="UP000198034">
    <property type="component" value="Unassembled WGS sequence"/>
</dbReference>
<keyword evidence="1" id="KW-1133">Transmembrane helix</keyword>